<dbReference type="EMBL" id="JBIEIL010000001">
    <property type="protein sequence ID" value="MFG6203310.1"/>
    <property type="molecule type" value="Genomic_DNA"/>
</dbReference>
<accession>A0ABW7D5K2</accession>
<proteinExistence type="predicted"/>
<dbReference type="RefSeq" id="WP_394503002.1">
    <property type="nucleotide sequence ID" value="NZ_JBIEIL010000001.1"/>
</dbReference>
<keyword evidence="1" id="KW-0812">Transmembrane</keyword>
<keyword evidence="1" id="KW-0472">Membrane</keyword>
<protein>
    <submittedName>
        <fullName evidence="2">Uncharacterized protein</fullName>
    </submittedName>
</protein>
<evidence type="ECO:0000313" key="2">
    <source>
        <dbReference type="EMBL" id="MFG6203310.1"/>
    </source>
</evidence>
<feature type="transmembrane region" description="Helical" evidence="1">
    <location>
        <begin position="35"/>
        <end position="55"/>
    </location>
</feature>
<name>A0ABW7D5K2_9PSED</name>
<gene>
    <name evidence="2" type="ORF">ACGSLL_03005</name>
</gene>
<organism evidence="2 3">
    <name type="scientific">Pseudomonas retamae</name>
    <dbReference type="NCBI Taxonomy" id="702110"/>
    <lineage>
        <taxon>Bacteria</taxon>
        <taxon>Pseudomonadati</taxon>
        <taxon>Pseudomonadota</taxon>
        <taxon>Gammaproteobacteria</taxon>
        <taxon>Pseudomonadales</taxon>
        <taxon>Pseudomonadaceae</taxon>
        <taxon>Pseudomonas</taxon>
    </lineage>
</organism>
<keyword evidence="1" id="KW-1133">Transmembrane helix</keyword>
<dbReference type="Proteomes" id="UP001605918">
    <property type="component" value="Unassembled WGS sequence"/>
</dbReference>
<evidence type="ECO:0000256" key="1">
    <source>
        <dbReference type="SAM" id="Phobius"/>
    </source>
</evidence>
<evidence type="ECO:0000313" key="3">
    <source>
        <dbReference type="Proteomes" id="UP001605918"/>
    </source>
</evidence>
<keyword evidence="3" id="KW-1185">Reference proteome</keyword>
<comment type="caution">
    <text evidence="2">The sequence shown here is derived from an EMBL/GenBank/DDBJ whole genome shotgun (WGS) entry which is preliminary data.</text>
</comment>
<sequence length="172" mass="19388">MKTDRDHPDLQSRDYPVREDMAYQTKVWRFERCGWYVLVLLVVLGLLGLFSRGVISSREVSSDDDHLHAEYEMFHRNGSTNAMKISLNGKPDATLELDIGGELLEGFSVETLQPQPLRSRNSAQGMRLWLQADGQGQATLYLTLRGDGLGLFRSRIESPGSTGVELVQFIFP</sequence>
<reference evidence="2 3" key="1">
    <citation type="submission" date="2024-10" db="EMBL/GenBank/DDBJ databases">
        <title>Whole genome of Pseudomonas sp Strain RB5.</title>
        <authorList>
            <person name="Selami N."/>
        </authorList>
    </citation>
    <scope>NUCLEOTIDE SEQUENCE [LARGE SCALE GENOMIC DNA]</scope>
    <source>
        <strain evidence="2 3">RB5</strain>
    </source>
</reference>